<dbReference type="InterPro" id="IPR011004">
    <property type="entry name" value="Trimer_LpxA-like_sf"/>
</dbReference>
<dbReference type="InterPro" id="IPR051159">
    <property type="entry name" value="Hexapeptide_acetyltransf"/>
</dbReference>
<dbReference type="RefSeq" id="WP_136380693.1">
    <property type="nucleotide sequence ID" value="NZ_SLUB01000035.1"/>
</dbReference>
<dbReference type="EMBL" id="SLUB01000035">
    <property type="protein sequence ID" value="THE11035.1"/>
    <property type="molecule type" value="Genomic_DNA"/>
</dbReference>
<sequence length="207" mass="23026">MILQETIKGLTFNIYGKNNNLDANIDKVTFRQTEIKITGSNNKITIGDEAQLQNLLIHIRGSNNEIHIGAESHLIGHMLLKGKRQSIKIGDRTTFKNVYLLSQENKNIEIGSDCMLSYDIAIRTTDAHSVINLETNERTNHADHVKIGNHVWIAANCLISKGVTISDDCIIGARSVVTKPFTEPHCTIAGSPAKVIKRGTSWTRERL</sequence>
<keyword evidence="2" id="KW-1185">Reference proteome</keyword>
<evidence type="ECO:0000313" key="1">
    <source>
        <dbReference type="EMBL" id="THE11035.1"/>
    </source>
</evidence>
<dbReference type="Proteomes" id="UP000306477">
    <property type="component" value="Unassembled WGS sequence"/>
</dbReference>
<dbReference type="PANTHER" id="PTHR23416:SF78">
    <property type="entry name" value="LIPOPOLYSACCHARIDE BIOSYNTHESIS O-ACETYL TRANSFERASE WBBJ-RELATED"/>
    <property type="match status" value="1"/>
</dbReference>
<comment type="caution">
    <text evidence="1">The sequence shown here is derived from an EMBL/GenBank/DDBJ whole genome shotgun (WGS) entry which is preliminary data.</text>
</comment>
<keyword evidence="1" id="KW-0012">Acyltransferase</keyword>
<protein>
    <submittedName>
        <fullName evidence="1">Acyltransferase</fullName>
    </submittedName>
</protein>
<accession>A0A4S3PPD5</accession>
<evidence type="ECO:0000313" key="2">
    <source>
        <dbReference type="Proteomes" id="UP000306477"/>
    </source>
</evidence>
<reference evidence="1 2" key="1">
    <citation type="journal article" date="2019" name="Indoor Air">
        <title>Impacts of indoor surface finishes on bacterial viability.</title>
        <authorList>
            <person name="Hu J."/>
            <person name="Maamar S.B."/>
            <person name="Glawe A.J."/>
            <person name="Gottel N."/>
            <person name="Gilbert J.A."/>
            <person name="Hartmann E.M."/>
        </authorList>
    </citation>
    <scope>NUCLEOTIDE SEQUENCE [LARGE SCALE GENOMIC DNA]</scope>
    <source>
        <strain evidence="1 2">AF060A6</strain>
    </source>
</reference>
<dbReference type="Pfam" id="PF00132">
    <property type="entry name" value="Hexapep"/>
    <property type="match status" value="1"/>
</dbReference>
<dbReference type="PANTHER" id="PTHR23416">
    <property type="entry name" value="SIALIC ACID SYNTHASE-RELATED"/>
    <property type="match status" value="1"/>
</dbReference>
<keyword evidence="1" id="KW-0808">Transferase</keyword>
<organism evidence="1 2">
    <name type="scientific">Bacillus timonensis</name>
    <dbReference type="NCBI Taxonomy" id="1033734"/>
    <lineage>
        <taxon>Bacteria</taxon>
        <taxon>Bacillati</taxon>
        <taxon>Bacillota</taxon>
        <taxon>Bacilli</taxon>
        <taxon>Bacillales</taxon>
        <taxon>Bacillaceae</taxon>
        <taxon>Bacillus</taxon>
    </lineage>
</organism>
<proteinExistence type="predicted"/>
<dbReference type="AlphaFoldDB" id="A0A4S3PPD5"/>
<dbReference type="SUPFAM" id="SSF51161">
    <property type="entry name" value="Trimeric LpxA-like enzymes"/>
    <property type="match status" value="1"/>
</dbReference>
<name>A0A4S3PPD5_9BACI</name>
<dbReference type="GO" id="GO:0016746">
    <property type="term" value="F:acyltransferase activity"/>
    <property type="evidence" value="ECO:0007669"/>
    <property type="project" value="UniProtKB-KW"/>
</dbReference>
<gene>
    <name evidence="1" type="ORF">E1I69_16640</name>
</gene>
<dbReference type="InterPro" id="IPR001451">
    <property type="entry name" value="Hexapep"/>
</dbReference>
<dbReference type="OrthoDB" id="9782926at2"/>
<dbReference type="Gene3D" id="2.160.10.10">
    <property type="entry name" value="Hexapeptide repeat proteins"/>
    <property type="match status" value="1"/>
</dbReference>
<dbReference type="CDD" id="cd04647">
    <property type="entry name" value="LbH_MAT_like"/>
    <property type="match status" value="1"/>
</dbReference>